<dbReference type="Gene3D" id="1.25.40.10">
    <property type="entry name" value="Tetratricopeptide repeat domain"/>
    <property type="match status" value="1"/>
</dbReference>
<dbReference type="InterPro" id="IPR045202">
    <property type="entry name" value="CHIP_RING-Ubox"/>
</dbReference>
<evidence type="ECO:0000256" key="3">
    <source>
        <dbReference type="ARBA" id="ARBA00022679"/>
    </source>
</evidence>
<protein>
    <recommendedName>
        <fullName evidence="7">E3 ubiquitin-protein ligase CHIP</fullName>
        <ecNumber evidence="2">2.3.2.27</ecNumber>
    </recommendedName>
    <alternativeName>
        <fullName evidence="8">RING-type E3 ubiquitin transferase CHIP</fullName>
    </alternativeName>
</protein>
<dbReference type="SUPFAM" id="SSF48452">
    <property type="entry name" value="TPR-like"/>
    <property type="match status" value="1"/>
</dbReference>
<keyword evidence="4" id="KW-0677">Repeat</keyword>
<dbReference type="SMART" id="SM00504">
    <property type="entry name" value="Ubox"/>
    <property type="match status" value="1"/>
</dbReference>
<dbReference type="SMART" id="SM00028">
    <property type="entry name" value="TPR"/>
    <property type="match status" value="3"/>
</dbReference>
<evidence type="ECO:0000313" key="12">
    <source>
        <dbReference type="EMBL" id="CAG5087197.1"/>
    </source>
</evidence>
<dbReference type="PANTHER" id="PTHR46803:SF2">
    <property type="entry name" value="E3 UBIQUITIN-PROTEIN LIGASE CHIP"/>
    <property type="match status" value="1"/>
</dbReference>
<dbReference type="Pfam" id="PF18391">
    <property type="entry name" value="CHIP_TPR_N"/>
    <property type="match status" value="1"/>
</dbReference>
<evidence type="ECO:0000256" key="10">
    <source>
        <dbReference type="SAM" id="MobiDB-lite"/>
    </source>
</evidence>
<keyword evidence="13" id="KW-1185">Reference proteome</keyword>
<comment type="catalytic activity">
    <reaction evidence="1">
        <text>S-ubiquitinyl-[E2 ubiquitin-conjugating enzyme]-L-cysteine + [acceptor protein]-L-lysine = [E2 ubiquitin-conjugating enzyme]-L-cysteine + N(6)-ubiquitinyl-[acceptor protein]-L-lysine.</text>
        <dbReference type="EC" id="2.3.2.27"/>
    </reaction>
</comment>
<dbReference type="Pfam" id="PF12895">
    <property type="entry name" value="ANAPC3"/>
    <property type="match status" value="1"/>
</dbReference>
<dbReference type="InterPro" id="IPR013083">
    <property type="entry name" value="Znf_RING/FYVE/PHD"/>
</dbReference>
<dbReference type="EMBL" id="OU015568">
    <property type="protein sequence ID" value="CAG5087197.1"/>
    <property type="molecule type" value="Genomic_DNA"/>
</dbReference>
<keyword evidence="5" id="KW-0833">Ubl conjugation pathway</keyword>
<gene>
    <name evidence="12" type="ORF">OKIOD_LOCUS3037</name>
</gene>
<dbReference type="PANTHER" id="PTHR46803">
    <property type="entry name" value="E3 UBIQUITIN-PROTEIN LIGASE CHIP"/>
    <property type="match status" value="1"/>
</dbReference>
<dbReference type="InterPro" id="IPR019734">
    <property type="entry name" value="TPR_rpt"/>
</dbReference>
<dbReference type="Pfam" id="PF04564">
    <property type="entry name" value="U-box"/>
    <property type="match status" value="1"/>
</dbReference>
<dbReference type="PROSITE" id="PS51698">
    <property type="entry name" value="U_BOX"/>
    <property type="match status" value="1"/>
</dbReference>
<dbReference type="SUPFAM" id="SSF57850">
    <property type="entry name" value="RING/U-box"/>
    <property type="match status" value="1"/>
</dbReference>
<dbReference type="EC" id="2.3.2.27" evidence="2"/>
<accession>A0ABN7RZZ3</accession>
<keyword evidence="3" id="KW-0808">Transferase</keyword>
<sequence length="295" mass="34568">MCFSMTKEKYEKGEKREPPKKDTWEALKEEGNKYYSHKKYEQALKSYSKAIQKAPRNDVLYTNKALCYIKLKRFDEACSEAREAIGICPSSVKGHYLLGQSLINLERFDDAVIALQTAQKYALDQHKNFGEEIAQSLRLAKSKRWQKREQERISQEVELESYIMNLISLDKEKQTEEVDQGDEEYAEKIKKIDSKIRSRREEVKALFSQIDERRKTREVPDYLCDKISFDLLKNPVITPSGITYNRKDIEEHLQKVGHFDPVSSKKLTSDMLVPNLVMKEVVSTFLEENEWAEDY</sequence>
<evidence type="ECO:0000256" key="1">
    <source>
        <dbReference type="ARBA" id="ARBA00000900"/>
    </source>
</evidence>
<evidence type="ECO:0000256" key="2">
    <source>
        <dbReference type="ARBA" id="ARBA00012483"/>
    </source>
</evidence>
<feature type="repeat" description="TPR" evidence="9">
    <location>
        <begin position="24"/>
        <end position="57"/>
    </location>
</feature>
<reference evidence="12 13" key="1">
    <citation type="submission" date="2021-04" db="EMBL/GenBank/DDBJ databases">
        <authorList>
            <person name="Bliznina A."/>
        </authorList>
    </citation>
    <scope>NUCLEOTIDE SEQUENCE [LARGE SCALE GENOMIC DNA]</scope>
</reference>
<evidence type="ECO:0000256" key="5">
    <source>
        <dbReference type="ARBA" id="ARBA00022786"/>
    </source>
</evidence>
<proteinExistence type="predicted"/>
<dbReference type="InterPro" id="IPR041312">
    <property type="entry name" value="CHIP_TPR_N"/>
</dbReference>
<evidence type="ECO:0000256" key="7">
    <source>
        <dbReference type="ARBA" id="ARBA00044534"/>
    </source>
</evidence>
<dbReference type="CDD" id="cd16654">
    <property type="entry name" value="RING-Ubox_CHIP"/>
    <property type="match status" value="1"/>
</dbReference>
<keyword evidence="6 9" id="KW-0802">TPR repeat</keyword>
<dbReference type="InterPro" id="IPR011990">
    <property type="entry name" value="TPR-like_helical_dom_sf"/>
</dbReference>
<evidence type="ECO:0000256" key="8">
    <source>
        <dbReference type="ARBA" id="ARBA00044543"/>
    </source>
</evidence>
<name>A0ABN7RZZ3_OIKDI</name>
<dbReference type="Gene3D" id="3.30.40.10">
    <property type="entry name" value="Zinc/RING finger domain, C3HC4 (zinc finger)"/>
    <property type="match status" value="1"/>
</dbReference>
<feature type="domain" description="U-box" evidence="11">
    <location>
        <begin position="218"/>
        <end position="292"/>
    </location>
</feature>
<evidence type="ECO:0000256" key="4">
    <source>
        <dbReference type="ARBA" id="ARBA00022737"/>
    </source>
</evidence>
<evidence type="ECO:0000259" key="11">
    <source>
        <dbReference type="PROSITE" id="PS51698"/>
    </source>
</evidence>
<dbReference type="Proteomes" id="UP001158576">
    <property type="component" value="Chromosome PAR"/>
</dbReference>
<evidence type="ECO:0000313" key="13">
    <source>
        <dbReference type="Proteomes" id="UP001158576"/>
    </source>
</evidence>
<feature type="region of interest" description="Disordered" evidence="10">
    <location>
        <begin position="1"/>
        <end position="23"/>
    </location>
</feature>
<dbReference type="InterPro" id="IPR003613">
    <property type="entry name" value="Ubox_domain"/>
</dbReference>
<evidence type="ECO:0000256" key="9">
    <source>
        <dbReference type="PROSITE-ProRule" id="PRU00339"/>
    </source>
</evidence>
<dbReference type="PROSITE" id="PS50005">
    <property type="entry name" value="TPR"/>
    <property type="match status" value="1"/>
</dbReference>
<dbReference type="Gene3D" id="6.10.140.2020">
    <property type="match status" value="1"/>
</dbReference>
<organism evidence="12 13">
    <name type="scientific">Oikopleura dioica</name>
    <name type="common">Tunicate</name>
    <dbReference type="NCBI Taxonomy" id="34765"/>
    <lineage>
        <taxon>Eukaryota</taxon>
        <taxon>Metazoa</taxon>
        <taxon>Chordata</taxon>
        <taxon>Tunicata</taxon>
        <taxon>Appendicularia</taxon>
        <taxon>Copelata</taxon>
        <taxon>Oikopleuridae</taxon>
        <taxon>Oikopleura</taxon>
    </lineage>
</organism>
<evidence type="ECO:0000256" key="6">
    <source>
        <dbReference type="ARBA" id="ARBA00022803"/>
    </source>
</evidence>